<protein>
    <submittedName>
        <fullName evidence="11">M14 family zinc carboxypeptidase</fullName>
    </submittedName>
</protein>
<evidence type="ECO:0000313" key="12">
    <source>
        <dbReference type="Proteomes" id="UP001229955"/>
    </source>
</evidence>
<evidence type="ECO:0000256" key="2">
    <source>
        <dbReference type="ARBA" id="ARBA00005988"/>
    </source>
</evidence>
<dbReference type="InterPro" id="IPR000834">
    <property type="entry name" value="Peptidase_M14"/>
</dbReference>
<evidence type="ECO:0000256" key="1">
    <source>
        <dbReference type="ARBA" id="ARBA00001947"/>
    </source>
</evidence>
<dbReference type="Proteomes" id="UP001229955">
    <property type="component" value="Chromosome"/>
</dbReference>
<accession>A0AA49JY31</accession>
<gene>
    <name evidence="10" type="ORF">Strain138_000298</name>
    <name evidence="11" type="ORF">Strain318_000298</name>
</gene>
<evidence type="ECO:0000256" key="6">
    <source>
        <dbReference type="ARBA" id="ARBA00023049"/>
    </source>
</evidence>
<evidence type="ECO:0000256" key="5">
    <source>
        <dbReference type="ARBA" id="ARBA00022833"/>
    </source>
</evidence>
<dbReference type="Gene3D" id="3.40.630.10">
    <property type="entry name" value="Zn peptidases"/>
    <property type="match status" value="1"/>
</dbReference>
<dbReference type="KEGG" id="pspc:Strain318_000298"/>
<keyword evidence="5" id="KW-0862">Zinc</keyword>
<reference evidence="11" key="1">
    <citation type="submission" date="2023-07" db="EMBL/GenBank/DDBJ databases">
        <authorList>
            <person name="Haufschild T."/>
            <person name="Kallscheuer N."/>
            <person name="Hammer J."/>
            <person name="Kohn T."/>
            <person name="Kabuu M."/>
            <person name="Jogler M."/>
            <person name="Wohfarth N."/>
            <person name="Heuer A."/>
            <person name="Rohde M."/>
            <person name="van Teeseling M.C.F."/>
            <person name="Jogler C."/>
        </authorList>
    </citation>
    <scope>NUCLEOTIDE SEQUENCE</scope>
    <source>
        <strain evidence="10">Strain 138</strain>
        <strain evidence="11">Strain 318</strain>
    </source>
</reference>
<evidence type="ECO:0000313" key="10">
    <source>
        <dbReference type="EMBL" id="WKW11063.1"/>
    </source>
</evidence>
<evidence type="ECO:0000256" key="4">
    <source>
        <dbReference type="ARBA" id="ARBA00022801"/>
    </source>
</evidence>
<feature type="signal peptide" evidence="8">
    <location>
        <begin position="1"/>
        <end position="24"/>
    </location>
</feature>
<dbReference type="EMBL" id="CP130612">
    <property type="protein sequence ID" value="WKW11063.1"/>
    <property type="molecule type" value="Genomic_DNA"/>
</dbReference>
<feature type="region of interest" description="Disordered" evidence="7">
    <location>
        <begin position="143"/>
        <end position="165"/>
    </location>
</feature>
<feature type="compositionally biased region" description="Acidic residues" evidence="7">
    <location>
        <begin position="149"/>
        <end position="163"/>
    </location>
</feature>
<dbReference type="SUPFAM" id="SSF53187">
    <property type="entry name" value="Zn-dependent exopeptidases"/>
    <property type="match status" value="1"/>
</dbReference>
<evidence type="ECO:0000313" key="11">
    <source>
        <dbReference type="EMBL" id="WKW13973.1"/>
    </source>
</evidence>
<evidence type="ECO:0000256" key="3">
    <source>
        <dbReference type="ARBA" id="ARBA00022670"/>
    </source>
</evidence>
<keyword evidence="6" id="KW-0482">Metalloprotease</keyword>
<name>A0AA49JY31_9BACT</name>
<dbReference type="GO" id="GO:0004181">
    <property type="term" value="F:metallocarboxypeptidase activity"/>
    <property type="evidence" value="ECO:0007669"/>
    <property type="project" value="InterPro"/>
</dbReference>
<keyword evidence="11" id="KW-0121">Carboxypeptidase</keyword>
<dbReference type="SMART" id="SM00631">
    <property type="entry name" value="Zn_pept"/>
    <property type="match status" value="1"/>
</dbReference>
<organism evidence="11 12">
    <name type="scientific">Pseudogemmatithrix spongiicola</name>
    <dbReference type="NCBI Taxonomy" id="3062599"/>
    <lineage>
        <taxon>Bacteria</taxon>
        <taxon>Pseudomonadati</taxon>
        <taxon>Gemmatimonadota</taxon>
        <taxon>Gemmatimonadia</taxon>
        <taxon>Gemmatimonadales</taxon>
        <taxon>Gemmatimonadaceae</taxon>
        <taxon>Pseudogemmatithrix</taxon>
    </lineage>
</organism>
<dbReference type="EMBL" id="CP130613">
    <property type="protein sequence ID" value="WKW13973.1"/>
    <property type="molecule type" value="Genomic_DNA"/>
</dbReference>
<comment type="similarity">
    <text evidence="2">Belongs to the peptidase M14 family.</text>
</comment>
<keyword evidence="3" id="KW-0645">Protease</keyword>
<dbReference type="GO" id="GO:0006508">
    <property type="term" value="P:proteolysis"/>
    <property type="evidence" value="ECO:0007669"/>
    <property type="project" value="UniProtKB-KW"/>
</dbReference>
<dbReference type="RefSeq" id="WP_367886768.1">
    <property type="nucleotide sequence ID" value="NZ_CP130612.1"/>
</dbReference>
<keyword evidence="8" id="KW-0732">Signal</keyword>
<keyword evidence="12" id="KW-1185">Reference proteome</keyword>
<dbReference type="Pfam" id="PF00246">
    <property type="entry name" value="Peptidase_M14"/>
    <property type="match status" value="1"/>
</dbReference>
<evidence type="ECO:0000256" key="7">
    <source>
        <dbReference type="SAM" id="MobiDB-lite"/>
    </source>
</evidence>
<comment type="cofactor">
    <cofactor evidence="1">
        <name>Zn(2+)</name>
        <dbReference type="ChEBI" id="CHEBI:29105"/>
    </cofactor>
</comment>
<evidence type="ECO:0000256" key="8">
    <source>
        <dbReference type="SAM" id="SignalP"/>
    </source>
</evidence>
<dbReference type="PANTHER" id="PTHR11705">
    <property type="entry name" value="PROTEASE FAMILY M14 CARBOXYPEPTIDASE A,B"/>
    <property type="match status" value="1"/>
</dbReference>
<dbReference type="PANTHER" id="PTHR11705:SF143">
    <property type="entry name" value="SLL0236 PROTEIN"/>
    <property type="match status" value="1"/>
</dbReference>
<dbReference type="GO" id="GO:0008270">
    <property type="term" value="F:zinc ion binding"/>
    <property type="evidence" value="ECO:0007669"/>
    <property type="project" value="InterPro"/>
</dbReference>
<evidence type="ECO:0000259" key="9">
    <source>
        <dbReference type="SMART" id="SM00631"/>
    </source>
</evidence>
<sequence>MPLIRSLGAATLLAVLALPSGAQGRPTDGYHTNARLTAVLDSIARSKPALVNVSVLATSPGRRPVHVVRLGADDKPAVLILAGAYGPQVSSSEVALRLVRDLARDAATAQLLAQRTVYVVPRLNPDATEAYFGALRWERKGNDTKFDDDRDMADDEDGPDDLNGDGIITMMRVKATDGEWIADATDPALMRRADASKGERGMYRLLVEGRDNDADGEYNEDAVGGTDISRNFANNFRFFSDNSGLHPFSAEEARGVAEFVSTHDNIAAVYVLGMQDNLIKAWEGRTVPGIGGNPQGTSAGGPLTASLPADNTWFNAMSADFKRITRWSEGPASAAEVGDPLSWSYFHMGRFAFGSRVWWPGKAAADSTRRAPTPDPLAAERNDYRWLKANNPSAFVEWQAVQGFTIDGQPVEVGGFAPGATLNPPGSELDSLAARHGGFVRKLVESLPNVSVKDISVTEVGPRVYRIRATVVNDGFLPSNSALGVRSRLPQRVRVEMALGRDQQLSGGRRMQYVNALRGSGGNESFEWLVVGAPNSTVTLNVGSPHAGLSTQTITLRAR</sequence>
<dbReference type="AlphaFoldDB" id="A0AA49JY31"/>
<accession>A0AA49JSC1</accession>
<dbReference type="GO" id="GO:0005615">
    <property type="term" value="C:extracellular space"/>
    <property type="evidence" value="ECO:0007669"/>
    <property type="project" value="TreeGrafter"/>
</dbReference>
<feature type="chain" id="PRO_5041409853" evidence="8">
    <location>
        <begin position="25"/>
        <end position="559"/>
    </location>
</feature>
<feature type="domain" description="Peptidase M14" evidence="9">
    <location>
        <begin position="30"/>
        <end position="380"/>
    </location>
</feature>
<keyword evidence="4" id="KW-0378">Hydrolase</keyword>
<proteinExistence type="inferred from homology"/>